<feature type="chain" id="PRO_5027007171" evidence="1">
    <location>
        <begin position="23"/>
        <end position="216"/>
    </location>
</feature>
<comment type="caution">
    <text evidence="2">The sequence shown here is derived from an EMBL/GenBank/DDBJ whole genome shotgun (WGS) entry which is preliminary data.</text>
</comment>
<feature type="signal peptide" evidence="1">
    <location>
        <begin position="1"/>
        <end position="22"/>
    </location>
</feature>
<evidence type="ECO:0000313" key="2">
    <source>
        <dbReference type="EMBL" id="KAE8754870.1"/>
    </source>
</evidence>
<evidence type="ECO:0000256" key="1">
    <source>
        <dbReference type="SAM" id="SignalP"/>
    </source>
</evidence>
<organism evidence="2 3">
    <name type="scientific">Paraburkholderia madseniana</name>
    <dbReference type="NCBI Taxonomy" id="2599607"/>
    <lineage>
        <taxon>Bacteria</taxon>
        <taxon>Pseudomonadati</taxon>
        <taxon>Pseudomonadota</taxon>
        <taxon>Betaproteobacteria</taxon>
        <taxon>Burkholderiales</taxon>
        <taxon>Burkholderiaceae</taxon>
        <taxon>Paraburkholderia</taxon>
    </lineage>
</organism>
<dbReference type="AlphaFoldDB" id="A0A6N6W5M8"/>
<dbReference type="EMBL" id="VOSW01000107">
    <property type="protein sequence ID" value="KAE8754870.1"/>
    <property type="molecule type" value="Genomic_DNA"/>
</dbReference>
<evidence type="ECO:0000313" key="3">
    <source>
        <dbReference type="Proteomes" id="UP000463700"/>
    </source>
</evidence>
<proteinExistence type="predicted"/>
<gene>
    <name evidence="2" type="ORF">FSO04_37220</name>
</gene>
<reference evidence="2 3" key="1">
    <citation type="journal article" date="2020" name="Int. J. Syst. Evol. Microbiol.">
        <title>Paraburkholderia madseniana sp. nov., a phenolic acid-degrading bacterium isolated from acidic forest soil.</title>
        <authorList>
            <person name="Wilhelm R.C."/>
            <person name="Murphy S.J.L."/>
            <person name="Feriancek N.M."/>
            <person name="Karasz D.C."/>
            <person name="DeRito C.M."/>
            <person name="Newman J.D."/>
            <person name="Buckley D.H."/>
        </authorList>
    </citation>
    <scope>NUCLEOTIDE SEQUENCE [LARGE SCALE GENOMIC DNA]</scope>
    <source>
        <strain evidence="2 3">RP11</strain>
    </source>
</reference>
<dbReference type="Pfam" id="PF06578">
    <property type="entry name" value="YscK"/>
    <property type="match status" value="1"/>
</dbReference>
<dbReference type="InterPro" id="IPR009510">
    <property type="entry name" value="T3SS_K"/>
</dbReference>
<name>A0A6N6W5M8_9BURK</name>
<accession>A0A6N6W5M8</accession>
<dbReference type="Proteomes" id="UP000463700">
    <property type="component" value="Unassembled WGS sequence"/>
</dbReference>
<protein>
    <submittedName>
        <fullName evidence="2">YscK family type III secretion system sorting platform protein</fullName>
    </submittedName>
</protein>
<keyword evidence="1" id="KW-0732">Signal</keyword>
<sequence>MTRQFGPLIWAFNLLPSAWCHAGWLPSGIDDTTLRDRRATDNPCHRYLSPWLLQTRSLAGDFEFTFADRLTRTVLVDEAALARLATLLGVLLRRELLRRVIDGAALASIRSAVGMKEIGFVASSVESFRLDVPGGMTGVPTGDVGAQLQRDGVLLLMHLLGTSPRAVIGRIQLRFAPAVEVCAPRFCCADDAARAKAWIVDQLVPRMLPSWTPLFC</sequence>